<dbReference type="Gene3D" id="2.40.50.180">
    <property type="entry name" value="CheA-289, Domain 4"/>
    <property type="match status" value="1"/>
</dbReference>
<protein>
    <submittedName>
        <fullName evidence="2">Positive regulator of CheA protein activity (CheW)</fullName>
    </submittedName>
</protein>
<gene>
    <name evidence="2" type="ORF">GEAMG1_1347</name>
</gene>
<evidence type="ECO:0000259" key="1">
    <source>
        <dbReference type="PROSITE" id="PS50851"/>
    </source>
</evidence>
<dbReference type="PANTHER" id="PTHR22617:SF23">
    <property type="entry name" value="CHEMOTAXIS PROTEIN CHEW"/>
    <property type="match status" value="1"/>
</dbReference>
<dbReference type="PROSITE" id="PS50851">
    <property type="entry name" value="CHEW"/>
    <property type="match status" value="1"/>
</dbReference>
<evidence type="ECO:0000313" key="3">
    <source>
        <dbReference type="Proteomes" id="UP001295463"/>
    </source>
</evidence>
<proteinExistence type="predicted"/>
<feature type="domain" description="CheW-like" evidence="1">
    <location>
        <begin position="7"/>
        <end position="146"/>
    </location>
</feature>
<dbReference type="InterPro" id="IPR039315">
    <property type="entry name" value="CheW"/>
</dbReference>
<organism evidence="2 3">
    <name type="scientific">Trichlorobacter ammonificans</name>
    <dbReference type="NCBI Taxonomy" id="2916410"/>
    <lineage>
        <taxon>Bacteria</taxon>
        <taxon>Pseudomonadati</taxon>
        <taxon>Thermodesulfobacteriota</taxon>
        <taxon>Desulfuromonadia</taxon>
        <taxon>Geobacterales</taxon>
        <taxon>Geobacteraceae</taxon>
        <taxon>Trichlorobacter</taxon>
    </lineage>
</organism>
<dbReference type="InterPro" id="IPR036061">
    <property type="entry name" value="CheW-like_dom_sf"/>
</dbReference>
<name>A0ABM9D9U7_9BACT</name>
<dbReference type="Gene3D" id="2.30.30.40">
    <property type="entry name" value="SH3 Domains"/>
    <property type="match status" value="1"/>
</dbReference>
<dbReference type="SMART" id="SM00260">
    <property type="entry name" value="CheW"/>
    <property type="match status" value="1"/>
</dbReference>
<sequence>MAAAPTELQLAGFRLGDTLFAVDIMRIREIVLPQRLAGMPLAVSALDGMINLRGAVIPVLNLRARFGMPPLPGGSGKLMIVSLFGRQVALAVDEVEDVIAVPVRDLTPPPDMVDGVGNEYLVAVCLHNGELYLVLNIDALFGYTDPGRSGSGAGEKEYHGSV</sequence>
<dbReference type="InterPro" id="IPR002545">
    <property type="entry name" value="CheW-lke_dom"/>
</dbReference>
<dbReference type="Pfam" id="PF01584">
    <property type="entry name" value="CheW"/>
    <property type="match status" value="1"/>
</dbReference>
<dbReference type="Proteomes" id="UP001295463">
    <property type="component" value="Chromosome"/>
</dbReference>
<dbReference type="SUPFAM" id="SSF50341">
    <property type="entry name" value="CheW-like"/>
    <property type="match status" value="1"/>
</dbReference>
<dbReference type="EMBL" id="OW150024">
    <property type="protein sequence ID" value="CAH2031177.1"/>
    <property type="molecule type" value="Genomic_DNA"/>
</dbReference>
<evidence type="ECO:0000313" key="2">
    <source>
        <dbReference type="EMBL" id="CAH2031177.1"/>
    </source>
</evidence>
<dbReference type="RefSeq" id="WP_305732015.1">
    <property type="nucleotide sequence ID" value="NZ_OW150024.1"/>
</dbReference>
<accession>A0ABM9D9U7</accession>
<reference evidence="2 3" key="1">
    <citation type="submission" date="2022-03" db="EMBL/GenBank/DDBJ databases">
        <authorList>
            <person name="Koch H."/>
        </authorList>
    </citation>
    <scope>NUCLEOTIDE SEQUENCE [LARGE SCALE GENOMIC DNA]</scope>
    <source>
        <strain evidence="2 3">G1</strain>
    </source>
</reference>
<keyword evidence="3" id="KW-1185">Reference proteome</keyword>
<dbReference type="PANTHER" id="PTHR22617">
    <property type="entry name" value="CHEMOTAXIS SENSOR HISTIDINE KINASE-RELATED"/>
    <property type="match status" value="1"/>
</dbReference>